<evidence type="ECO:0000313" key="3">
    <source>
        <dbReference type="Proteomes" id="UP001155034"/>
    </source>
</evidence>
<keyword evidence="1" id="KW-1133">Transmembrane helix</keyword>
<proteinExistence type="predicted"/>
<accession>A0A9X2U4V6</accession>
<feature type="transmembrane region" description="Helical" evidence="1">
    <location>
        <begin position="12"/>
        <end position="33"/>
    </location>
</feature>
<dbReference type="RefSeq" id="WP_162863071.1">
    <property type="nucleotide sequence ID" value="NZ_CP020720.1"/>
</dbReference>
<dbReference type="AlphaFoldDB" id="A0A9X2U4V6"/>
<dbReference type="Proteomes" id="UP001155034">
    <property type="component" value="Unassembled WGS sequence"/>
</dbReference>
<sequence>MSESLDDRSFLWLWTWAFVAVSSAGYAAINLIGSTPEEAGGVLGAVRFLFEVGLPIGMCVLAAWFGVEEWRSGKSSA</sequence>
<keyword evidence="1" id="KW-0472">Membrane</keyword>
<evidence type="ECO:0000313" key="2">
    <source>
        <dbReference type="EMBL" id="MCS3866850.1"/>
    </source>
</evidence>
<gene>
    <name evidence="2" type="ORF">GGP82_003433</name>
</gene>
<name>A0A9X2U4V6_9BACT</name>
<organism evidence="2 3">
    <name type="scientific">Salinibacter ruber</name>
    <dbReference type="NCBI Taxonomy" id="146919"/>
    <lineage>
        <taxon>Bacteria</taxon>
        <taxon>Pseudomonadati</taxon>
        <taxon>Rhodothermota</taxon>
        <taxon>Rhodothermia</taxon>
        <taxon>Rhodothermales</taxon>
        <taxon>Salinibacteraceae</taxon>
        <taxon>Salinibacter</taxon>
    </lineage>
</organism>
<feature type="transmembrane region" description="Helical" evidence="1">
    <location>
        <begin position="45"/>
        <end position="67"/>
    </location>
</feature>
<reference evidence="2" key="1">
    <citation type="submission" date="2022-08" db="EMBL/GenBank/DDBJ databases">
        <title>Genomic Encyclopedia of Type Strains, Phase V (KMG-V): Genome sequencing to study the core and pangenomes of soil and plant-associated prokaryotes.</title>
        <authorList>
            <person name="Whitman W."/>
        </authorList>
    </citation>
    <scope>NUCLEOTIDE SEQUENCE</scope>
    <source>
        <strain evidence="2">SP2016B</strain>
    </source>
</reference>
<protein>
    <submittedName>
        <fullName evidence="2">Uncharacterized protein</fullName>
    </submittedName>
</protein>
<dbReference type="EMBL" id="JANTYZ010000023">
    <property type="protein sequence ID" value="MCS3866850.1"/>
    <property type="molecule type" value="Genomic_DNA"/>
</dbReference>
<keyword evidence="1" id="KW-0812">Transmembrane</keyword>
<comment type="caution">
    <text evidence="2">The sequence shown here is derived from an EMBL/GenBank/DDBJ whole genome shotgun (WGS) entry which is preliminary data.</text>
</comment>
<evidence type="ECO:0000256" key="1">
    <source>
        <dbReference type="SAM" id="Phobius"/>
    </source>
</evidence>